<comment type="caution">
    <text evidence="3">The sequence shown here is derived from an EMBL/GenBank/DDBJ whole genome shotgun (WGS) entry which is preliminary data.</text>
</comment>
<sequence length="359" mass="39292">TATALVIIIQRFLNLPMALQTPPILASSYNNGGGGAITPPPDQATGRSTGGGKQMSPPQPPQQPSQPQQHPRIAPAPMNYPAGSFINVSNLAGMLVPQLQNKVPNVQCDTNSPHPTAVVTNGAASTAPVPVPVPNAANRLMQPTTPERPESIVFLYQIPNDTKIYIVKCVEVSQLLDIDSRGTSGKQLPQQNILKHHLEQHLNQRFQPHHTPLQTLSQSQQQQQQQFLQQQPTPFQLQQQQINATIQQLRHHPYQQRPSPKSLLNVPVGKNIKTPGANNDQTADLQQFPVEMNQNAGNFDLMLPMTAAPGAYMVTPSATPTMRNDQLMVTNYLQQQALLANTQSQNLFNAFDKNGSQLT</sequence>
<name>A0A9N9H2C5_9GLOM</name>
<dbReference type="OrthoDB" id="2401788at2759"/>
<evidence type="ECO:0000256" key="1">
    <source>
        <dbReference type="SAM" id="MobiDB-lite"/>
    </source>
</evidence>
<dbReference type="AlphaFoldDB" id="A0A9N9H2C5"/>
<reference evidence="3" key="1">
    <citation type="submission" date="2021-06" db="EMBL/GenBank/DDBJ databases">
        <authorList>
            <person name="Kallberg Y."/>
            <person name="Tangrot J."/>
            <person name="Rosling A."/>
        </authorList>
    </citation>
    <scope>NUCLEOTIDE SEQUENCE</scope>
    <source>
        <strain evidence="3">CL551</strain>
    </source>
</reference>
<dbReference type="EMBL" id="CAJVPV010010588">
    <property type="protein sequence ID" value="CAG8652826.1"/>
    <property type="molecule type" value="Genomic_DNA"/>
</dbReference>
<feature type="signal peptide" evidence="2">
    <location>
        <begin position="1"/>
        <end position="20"/>
    </location>
</feature>
<feature type="chain" id="PRO_5040258143" evidence="2">
    <location>
        <begin position="21"/>
        <end position="359"/>
    </location>
</feature>
<evidence type="ECO:0000313" key="3">
    <source>
        <dbReference type="EMBL" id="CAG8652826.1"/>
    </source>
</evidence>
<feature type="non-terminal residue" evidence="3">
    <location>
        <position position="359"/>
    </location>
</feature>
<keyword evidence="4" id="KW-1185">Reference proteome</keyword>
<evidence type="ECO:0000256" key="2">
    <source>
        <dbReference type="SAM" id="SignalP"/>
    </source>
</evidence>
<organism evidence="3 4">
    <name type="scientific">Acaulospora morrowiae</name>
    <dbReference type="NCBI Taxonomy" id="94023"/>
    <lineage>
        <taxon>Eukaryota</taxon>
        <taxon>Fungi</taxon>
        <taxon>Fungi incertae sedis</taxon>
        <taxon>Mucoromycota</taxon>
        <taxon>Glomeromycotina</taxon>
        <taxon>Glomeromycetes</taxon>
        <taxon>Diversisporales</taxon>
        <taxon>Acaulosporaceae</taxon>
        <taxon>Acaulospora</taxon>
    </lineage>
</organism>
<dbReference type="Proteomes" id="UP000789342">
    <property type="component" value="Unassembled WGS sequence"/>
</dbReference>
<feature type="region of interest" description="Disordered" evidence="1">
    <location>
        <begin position="30"/>
        <end position="79"/>
    </location>
</feature>
<evidence type="ECO:0000313" key="4">
    <source>
        <dbReference type="Proteomes" id="UP000789342"/>
    </source>
</evidence>
<feature type="region of interest" description="Disordered" evidence="1">
    <location>
        <begin position="213"/>
        <end position="234"/>
    </location>
</feature>
<accession>A0A9N9H2C5</accession>
<gene>
    <name evidence="3" type="ORF">AMORRO_LOCUS10046</name>
</gene>
<keyword evidence="2" id="KW-0732">Signal</keyword>
<proteinExistence type="predicted"/>
<protein>
    <submittedName>
        <fullName evidence="3">8774_t:CDS:1</fullName>
    </submittedName>
</protein>